<evidence type="ECO:0000256" key="1">
    <source>
        <dbReference type="ARBA" id="ARBA00022722"/>
    </source>
</evidence>
<feature type="region of interest" description="Disordered" evidence="4">
    <location>
        <begin position="572"/>
        <end position="681"/>
    </location>
</feature>
<keyword evidence="2" id="KW-0378">Hydrolase</keyword>
<feature type="compositionally biased region" description="Basic and acidic residues" evidence="4">
    <location>
        <begin position="636"/>
        <end position="655"/>
    </location>
</feature>
<dbReference type="RefSeq" id="XP_033589986.1">
    <property type="nucleotide sequence ID" value="XM_033733593.1"/>
</dbReference>
<evidence type="ECO:0000313" key="6">
    <source>
        <dbReference type="Proteomes" id="UP000799767"/>
    </source>
</evidence>
<evidence type="ECO:0000256" key="3">
    <source>
        <dbReference type="ARBA" id="ARBA00022839"/>
    </source>
</evidence>
<dbReference type="GO" id="GO:0003684">
    <property type="term" value="F:damaged DNA binding"/>
    <property type="evidence" value="ECO:0007669"/>
    <property type="project" value="TreeGrafter"/>
</dbReference>
<feature type="region of interest" description="Disordered" evidence="4">
    <location>
        <begin position="519"/>
        <end position="558"/>
    </location>
</feature>
<gene>
    <name evidence="5" type="ORF">BDY17DRAFT_297403</name>
</gene>
<protein>
    <submittedName>
        <fullName evidence="5">Beta-lactamase-like protein</fullName>
    </submittedName>
</protein>
<evidence type="ECO:0000256" key="4">
    <source>
        <dbReference type="SAM" id="MobiDB-lite"/>
    </source>
</evidence>
<dbReference type="GO" id="GO:0006303">
    <property type="term" value="P:double-strand break repair via nonhomologous end joining"/>
    <property type="evidence" value="ECO:0007669"/>
    <property type="project" value="TreeGrafter"/>
</dbReference>
<keyword evidence="3" id="KW-0269">Exonuclease</keyword>
<sequence>MSTFDGNVAEFPDIRIDYFRPASGNAKPALAYFLSHVHSDHLLGLEACKSPFIYCSAATRDILLRLEKYPHRMNFAKGILETRKQTYRHLKNLLKAIPLETPTVLELCPGREIKVTLFDANHCVGAVMFLVEGDGKAVLYTGDIRSEMWWVNSLTRNPIMLPYVASETMDAQKKLDCIYLDTTFVVNGREAPFAEFPSKADGLRELLGKVAQYPTDTLFYLDAWTFGYEDVWQAVSHFLGSRIHVDDYRYGLYRSLINGVEPKAPEAVKLIGSRCGNHFQEGILTPSTKGCRIHSCEQGTGCDIWSKDFVRITPIVTRHNNVELVEMGAGGGQGDLNQQHELEFDDPQIVGKLMALCASELREQPQLLSGVLQLLAAFINNPTTPSLKLDGFNLGANQEDLTTGDLTLADSDDLPLEKVVSVLSRIVTKMKKGDAIGAVDTNKRPDGLPKRITFPYSRHASHAELCYLVEAFKPREIHPCTVDEKNWNAACSMASLFGHLYDGVPVFRHDQQMLQRKDLVSEEGRTHPGLTSSASPASEYATPRAGRAGEQGDGGEIPRPIEMNVLEAAAGRKLPNEQQDMVNDRDTGPSIHSGLEKDCRAPPSTKKRKSRECSGTRAEGEAEEDGSSPVHTPQAKRREVSELDPTDHDPEKDRQSIQPDPDAIHMSSPTSDEIPTSRLGSSPANARLAFRQEVYNAVLGIGGSTWSDIGLISTRRHRDGEEEL</sequence>
<dbReference type="OrthoDB" id="5561659at2759"/>
<dbReference type="AlphaFoldDB" id="A0A6A6PUH4"/>
<dbReference type="Gene3D" id="3.60.15.10">
    <property type="entry name" value="Ribonuclease Z/Hydroxyacylglutathione hydrolase-like"/>
    <property type="match status" value="1"/>
</dbReference>
<dbReference type="Proteomes" id="UP000799767">
    <property type="component" value="Unassembled WGS sequence"/>
</dbReference>
<evidence type="ECO:0000256" key="2">
    <source>
        <dbReference type="ARBA" id="ARBA00022801"/>
    </source>
</evidence>
<organism evidence="5 6">
    <name type="scientific">Neohortaea acidophila</name>
    <dbReference type="NCBI Taxonomy" id="245834"/>
    <lineage>
        <taxon>Eukaryota</taxon>
        <taxon>Fungi</taxon>
        <taxon>Dikarya</taxon>
        <taxon>Ascomycota</taxon>
        <taxon>Pezizomycotina</taxon>
        <taxon>Dothideomycetes</taxon>
        <taxon>Dothideomycetidae</taxon>
        <taxon>Mycosphaerellales</taxon>
        <taxon>Teratosphaeriaceae</taxon>
        <taxon>Neohortaea</taxon>
    </lineage>
</organism>
<dbReference type="EMBL" id="MU001635">
    <property type="protein sequence ID" value="KAF2483416.1"/>
    <property type="molecule type" value="Genomic_DNA"/>
</dbReference>
<dbReference type="GO" id="GO:0035312">
    <property type="term" value="F:5'-3' DNA exonuclease activity"/>
    <property type="evidence" value="ECO:0007669"/>
    <property type="project" value="TreeGrafter"/>
</dbReference>
<dbReference type="SUPFAM" id="SSF56281">
    <property type="entry name" value="Metallo-hydrolase/oxidoreductase"/>
    <property type="match status" value="1"/>
</dbReference>
<feature type="compositionally biased region" description="Basic and acidic residues" evidence="4">
    <location>
        <begin position="611"/>
        <end position="620"/>
    </location>
</feature>
<dbReference type="GeneID" id="54474595"/>
<dbReference type="GO" id="GO:0036297">
    <property type="term" value="P:interstrand cross-link repair"/>
    <property type="evidence" value="ECO:0007669"/>
    <property type="project" value="TreeGrafter"/>
</dbReference>
<keyword evidence="6" id="KW-1185">Reference proteome</keyword>
<feature type="compositionally biased region" description="Polar residues" evidence="4">
    <location>
        <begin position="667"/>
        <end position="681"/>
    </location>
</feature>
<dbReference type="PANTHER" id="PTHR23240">
    <property type="entry name" value="DNA CROSS-LINK REPAIR PROTEIN PSO2/SNM1-RELATED"/>
    <property type="match status" value="1"/>
</dbReference>
<reference evidence="5" key="1">
    <citation type="journal article" date="2020" name="Stud. Mycol.">
        <title>101 Dothideomycetes genomes: a test case for predicting lifestyles and emergence of pathogens.</title>
        <authorList>
            <person name="Haridas S."/>
            <person name="Albert R."/>
            <person name="Binder M."/>
            <person name="Bloem J."/>
            <person name="Labutti K."/>
            <person name="Salamov A."/>
            <person name="Andreopoulos B."/>
            <person name="Baker S."/>
            <person name="Barry K."/>
            <person name="Bills G."/>
            <person name="Bluhm B."/>
            <person name="Cannon C."/>
            <person name="Castanera R."/>
            <person name="Culley D."/>
            <person name="Daum C."/>
            <person name="Ezra D."/>
            <person name="Gonzalez J."/>
            <person name="Henrissat B."/>
            <person name="Kuo A."/>
            <person name="Liang C."/>
            <person name="Lipzen A."/>
            <person name="Lutzoni F."/>
            <person name="Magnuson J."/>
            <person name="Mondo S."/>
            <person name="Nolan M."/>
            <person name="Ohm R."/>
            <person name="Pangilinan J."/>
            <person name="Park H.-J."/>
            <person name="Ramirez L."/>
            <person name="Alfaro M."/>
            <person name="Sun H."/>
            <person name="Tritt A."/>
            <person name="Yoshinaga Y."/>
            <person name="Zwiers L.-H."/>
            <person name="Turgeon B."/>
            <person name="Goodwin S."/>
            <person name="Spatafora J."/>
            <person name="Crous P."/>
            <person name="Grigoriev I."/>
        </authorList>
    </citation>
    <scope>NUCLEOTIDE SEQUENCE</scope>
    <source>
        <strain evidence="5">CBS 113389</strain>
    </source>
</reference>
<evidence type="ECO:0000313" key="5">
    <source>
        <dbReference type="EMBL" id="KAF2483416.1"/>
    </source>
</evidence>
<dbReference type="GO" id="GO:0000723">
    <property type="term" value="P:telomere maintenance"/>
    <property type="evidence" value="ECO:0007669"/>
    <property type="project" value="TreeGrafter"/>
</dbReference>
<name>A0A6A6PUH4_9PEZI</name>
<dbReference type="Pfam" id="PF23023">
    <property type="entry name" value="Anti-Pycsar_Apyc1"/>
    <property type="match status" value="1"/>
</dbReference>
<dbReference type="InterPro" id="IPR036866">
    <property type="entry name" value="RibonucZ/Hydroxyglut_hydro"/>
</dbReference>
<dbReference type="PANTHER" id="PTHR23240:SF8">
    <property type="entry name" value="PROTEIN ARTEMIS"/>
    <property type="match status" value="1"/>
</dbReference>
<proteinExistence type="predicted"/>
<keyword evidence="1" id="KW-0540">Nuclease</keyword>
<accession>A0A6A6PUH4</accession>